<accession>A0A933I7M7</accession>
<organism evidence="4 5">
    <name type="scientific">candidate division TA06 bacterium</name>
    <dbReference type="NCBI Taxonomy" id="2250710"/>
    <lineage>
        <taxon>Bacteria</taxon>
        <taxon>Bacteria division TA06</taxon>
    </lineage>
</organism>
<feature type="repeat" description="TPR" evidence="2">
    <location>
        <begin position="186"/>
        <end position="219"/>
    </location>
</feature>
<dbReference type="GO" id="GO:0008933">
    <property type="term" value="F:peptidoglycan lytic transglycosylase activity"/>
    <property type="evidence" value="ECO:0007669"/>
    <property type="project" value="InterPro"/>
</dbReference>
<dbReference type="GO" id="GO:0000270">
    <property type="term" value="P:peptidoglycan metabolic process"/>
    <property type="evidence" value="ECO:0007669"/>
    <property type="project" value="InterPro"/>
</dbReference>
<dbReference type="Proteomes" id="UP000736328">
    <property type="component" value="Unassembled WGS sequence"/>
</dbReference>
<protein>
    <submittedName>
        <fullName evidence="4">Transglycosylase SLT domain-containing protein</fullName>
    </submittedName>
</protein>
<dbReference type="InterPro" id="IPR019734">
    <property type="entry name" value="TPR_rpt"/>
</dbReference>
<proteinExistence type="inferred from homology"/>
<dbReference type="Pfam" id="PF01464">
    <property type="entry name" value="SLT"/>
    <property type="match status" value="1"/>
</dbReference>
<dbReference type="Gene3D" id="1.25.40.10">
    <property type="entry name" value="Tetratricopeptide repeat domain"/>
    <property type="match status" value="2"/>
</dbReference>
<feature type="domain" description="Transglycosylase SLT" evidence="3">
    <location>
        <begin position="433"/>
        <end position="544"/>
    </location>
</feature>
<keyword evidence="2" id="KW-0802">TPR repeat</keyword>
<dbReference type="CDD" id="cd13401">
    <property type="entry name" value="Slt70-like"/>
    <property type="match status" value="1"/>
</dbReference>
<dbReference type="SMART" id="SM00028">
    <property type="entry name" value="TPR"/>
    <property type="match status" value="4"/>
</dbReference>
<dbReference type="PANTHER" id="PTHR37423">
    <property type="entry name" value="SOLUBLE LYTIC MUREIN TRANSGLYCOSYLASE-RELATED"/>
    <property type="match status" value="1"/>
</dbReference>
<evidence type="ECO:0000256" key="2">
    <source>
        <dbReference type="PROSITE-ProRule" id="PRU00339"/>
    </source>
</evidence>
<dbReference type="PROSITE" id="PS50005">
    <property type="entry name" value="TPR"/>
    <property type="match status" value="1"/>
</dbReference>
<dbReference type="InterPro" id="IPR008258">
    <property type="entry name" value="Transglycosylase_SLT_dom_1"/>
</dbReference>
<dbReference type="PANTHER" id="PTHR37423:SF2">
    <property type="entry name" value="MEMBRANE-BOUND LYTIC MUREIN TRANSGLYCOSYLASE C"/>
    <property type="match status" value="1"/>
</dbReference>
<dbReference type="SUPFAM" id="SSF53955">
    <property type="entry name" value="Lysozyme-like"/>
    <property type="match status" value="1"/>
</dbReference>
<evidence type="ECO:0000259" key="3">
    <source>
        <dbReference type="Pfam" id="PF01464"/>
    </source>
</evidence>
<reference evidence="4" key="1">
    <citation type="submission" date="2020-07" db="EMBL/GenBank/DDBJ databases">
        <title>Huge and variable diversity of episymbiotic CPR bacteria and DPANN archaea in groundwater ecosystems.</title>
        <authorList>
            <person name="He C.Y."/>
            <person name="Keren R."/>
            <person name="Whittaker M."/>
            <person name="Farag I.F."/>
            <person name="Doudna J."/>
            <person name="Cate J.H.D."/>
            <person name="Banfield J.F."/>
        </authorList>
    </citation>
    <scope>NUCLEOTIDE SEQUENCE</scope>
    <source>
        <strain evidence="4">NC_groundwater_1520_Pr4_B-0.1um_53_5</strain>
    </source>
</reference>
<dbReference type="AlphaFoldDB" id="A0A933I7M7"/>
<evidence type="ECO:0000256" key="1">
    <source>
        <dbReference type="ARBA" id="ARBA00007734"/>
    </source>
</evidence>
<dbReference type="Gene3D" id="1.10.530.10">
    <property type="match status" value="1"/>
</dbReference>
<gene>
    <name evidence="4" type="ORF">HY768_02710</name>
</gene>
<sequence length="576" mass="65088">MTLQQAGETEQALELFDSLGSDSSAFYAKSGLLISLKQYPQALKVLNRAIVAWPSADPDIRWQRAYLYHKTGAFQTAQALYTQASQADTSLKDYALLGISRCYAGMEEQGKAEFFKLQIIGLNNWVTNILSGQTPAKKERFSAPPPPRSSPAITQANRLIRKKRFTNAQKILSDFIRLYPNSPNRGEAAYTLARSYERQGKTELAMETYLKTAEYQPSSVWADDATFRAGWCHYKTGRRGVALEQWNMLLRRYSTGDRLDETLYWCGRVSGEQGDSAKAFLYYLTAAKNYRYSYYGLKAQNVLSSRLWSELPVDSFDLPSYLKGLLKNKKGSDEQILAEENDTSARQCRLALRLAQMGFLDDAASAARGLESGSGQSPYSHYYLARTYQLCGMPAKAIYWAQKARVWLPDSLQIGLLQMIYPQKYLSSITQSLNGSSLDPALVLAVIRQESKFEASARSRSGARGLMQVMPKTGKHLARMSKVKKFDTKALYHPQVSIDYGTRFLASMVKMFDGSLVKALVAYNAGPGRVREWMKPLKNKDDEDFLLQEIPLAETRKYVKVVMENYFVYKMLLEPL</sequence>
<dbReference type="InterPro" id="IPR023346">
    <property type="entry name" value="Lysozyme-like_dom_sf"/>
</dbReference>
<dbReference type="Pfam" id="PF13432">
    <property type="entry name" value="TPR_16"/>
    <property type="match status" value="1"/>
</dbReference>
<dbReference type="PROSITE" id="PS00922">
    <property type="entry name" value="TRANSGLYCOSYLASE"/>
    <property type="match status" value="1"/>
</dbReference>
<evidence type="ECO:0000313" key="4">
    <source>
        <dbReference type="EMBL" id="MBI4726130.1"/>
    </source>
</evidence>
<name>A0A933I7M7_UNCT6</name>
<dbReference type="GO" id="GO:0016020">
    <property type="term" value="C:membrane"/>
    <property type="evidence" value="ECO:0007669"/>
    <property type="project" value="InterPro"/>
</dbReference>
<comment type="similarity">
    <text evidence="1">Belongs to the transglycosylase Slt family.</text>
</comment>
<dbReference type="InterPro" id="IPR011990">
    <property type="entry name" value="TPR-like_helical_dom_sf"/>
</dbReference>
<dbReference type="EMBL" id="JACQXR010000033">
    <property type="protein sequence ID" value="MBI4726130.1"/>
    <property type="molecule type" value="Genomic_DNA"/>
</dbReference>
<evidence type="ECO:0000313" key="5">
    <source>
        <dbReference type="Proteomes" id="UP000736328"/>
    </source>
</evidence>
<dbReference type="InterPro" id="IPR000189">
    <property type="entry name" value="Transglyc_AS"/>
</dbReference>
<comment type="caution">
    <text evidence="4">The sequence shown here is derived from an EMBL/GenBank/DDBJ whole genome shotgun (WGS) entry which is preliminary data.</text>
</comment>
<dbReference type="SUPFAM" id="SSF48452">
    <property type="entry name" value="TPR-like"/>
    <property type="match status" value="3"/>
</dbReference>